<dbReference type="SUPFAM" id="SSF56672">
    <property type="entry name" value="DNA/RNA polymerases"/>
    <property type="match status" value="1"/>
</dbReference>
<name>A0ABR3LPI2_9TELE</name>
<dbReference type="InterPro" id="IPR001584">
    <property type="entry name" value="Integrase_cat-core"/>
</dbReference>
<evidence type="ECO:0000313" key="3">
    <source>
        <dbReference type="Proteomes" id="UP001558613"/>
    </source>
</evidence>
<dbReference type="InterPro" id="IPR043128">
    <property type="entry name" value="Rev_trsase/Diguanyl_cyclase"/>
</dbReference>
<gene>
    <name evidence="2" type="ORF">QQF64_016554</name>
</gene>
<dbReference type="Gene3D" id="3.30.70.270">
    <property type="match status" value="1"/>
</dbReference>
<dbReference type="InterPro" id="IPR036397">
    <property type="entry name" value="RNaseH_sf"/>
</dbReference>
<dbReference type="PANTHER" id="PTHR37984:SF5">
    <property type="entry name" value="PROTEIN NYNRIN-LIKE"/>
    <property type="match status" value="1"/>
</dbReference>
<dbReference type="SUPFAM" id="SSF53098">
    <property type="entry name" value="Ribonuclease H-like"/>
    <property type="match status" value="1"/>
</dbReference>
<reference evidence="2 3" key="1">
    <citation type="submission" date="2023-09" db="EMBL/GenBank/DDBJ databases">
        <authorList>
            <person name="Wang M."/>
        </authorList>
    </citation>
    <scope>NUCLEOTIDE SEQUENCE [LARGE SCALE GENOMIC DNA]</scope>
    <source>
        <strain evidence="2">GT-2023</strain>
        <tissue evidence="2">Liver</tissue>
    </source>
</reference>
<organism evidence="2 3">
    <name type="scientific">Cirrhinus molitorella</name>
    <name type="common">mud carp</name>
    <dbReference type="NCBI Taxonomy" id="172907"/>
    <lineage>
        <taxon>Eukaryota</taxon>
        <taxon>Metazoa</taxon>
        <taxon>Chordata</taxon>
        <taxon>Craniata</taxon>
        <taxon>Vertebrata</taxon>
        <taxon>Euteleostomi</taxon>
        <taxon>Actinopterygii</taxon>
        <taxon>Neopterygii</taxon>
        <taxon>Teleostei</taxon>
        <taxon>Ostariophysi</taxon>
        <taxon>Cypriniformes</taxon>
        <taxon>Cyprinidae</taxon>
        <taxon>Labeoninae</taxon>
        <taxon>Labeonini</taxon>
        <taxon>Cirrhinus</taxon>
    </lineage>
</organism>
<dbReference type="InterPro" id="IPR043502">
    <property type="entry name" value="DNA/RNA_pol_sf"/>
</dbReference>
<dbReference type="InterPro" id="IPR050951">
    <property type="entry name" value="Retrovirus_Pol_polyprotein"/>
</dbReference>
<proteinExistence type="predicted"/>
<dbReference type="Proteomes" id="UP001558613">
    <property type="component" value="Unassembled WGS sequence"/>
</dbReference>
<dbReference type="PROSITE" id="PS50994">
    <property type="entry name" value="INTEGRASE"/>
    <property type="match status" value="1"/>
</dbReference>
<dbReference type="Gene3D" id="3.10.10.10">
    <property type="entry name" value="HIV Type 1 Reverse Transcriptase, subunit A, domain 1"/>
    <property type="match status" value="1"/>
</dbReference>
<keyword evidence="3" id="KW-1185">Reference proteome</keyword>
<sequence>MIVLVKKKDGSLRICADYRQLNSKTRKDAFPLPQIDETFLGPVVLYIRSDQLKSMLVMADWEQYSRRKLILRDQQAETVARVLVNEWFFKFGVPGRINSDHGHNFESQLVQQLCSLYQVGKARSTP</sequence>
<feature type="domain" description="Integrase catalytic" evidence="1">
    <location>
        <begin position="23"/>
        <end position="126"/>
    </location>
</feature>
<dbReference type="InterPro" id="IPR012337">
    <property type="entry name" value="RNaseH-like_sf"/>
</dbReference>
<dbReference type="PANTHER" id="PTHR37984">
    <property type="entry name" value="PROTEIN CBG26694"/>
    <property type="match status" value="1"/>
</dbReference>
<evidence type="ECO:0000313" key="2">
    <source>
        <dbReference type="EMBL" id="KAL1254325.1"/>
    </source>
</evidence>
<dbReference type="EMBL" id="JAYMGO010000020">
    <property type="protein sequence ID" value="KAL1254325.1"/>
    <property type="molecule type" value="Genomic_DNA"/>
</dbReference>
<accession>A0ABR3LPI2</accession>
<evidence type="ECO:0000259" key="1">
    <source>
        <dbReference type="PROSITE" id="PS50994"/>
    </source>
</evidence>
<protein>
    <recommendedName>
        <fullName evidence="1">Integrase catalytic domain-containing protein</fullName>
    </recommendedName>
</protein>
<dbReference type="Gene3D" id="3.30.420.10">
    <property type="entry name" value="Ribonuclease H-like superfamily/Ribonuclease H"/>
    <property type="match status" value="1"/>
</dbReference>
<comment type="caution">
    <text evidence="2">The sequence shown here is derived from an EMBL/GenBank/DDBJ whole genome shotgun (WGS) entry which is preliminary data.</text>
</comment>